<evidence type="ECO:0000313" key="2">
    <source>
        <dbReference type="Proteomes" id="UP000007151"/>
    </source>
</evidence>
<evidence type="ECO:0000313" key="1">
    <source>
        <dbReference type="EMBL" id="OWR41576.1"/>
    </source>
</evidence>
<proteinExistence type="predicted"/>
<accession>A0A212EJB7</accession>
<dbReference type="KEGG" id="dpl:KGM_200628"/>
<keyword evidence="2" id="KW-1185">Reference proteome</keyword>
<dbReference type="Proteomes" id="UP000007151">
    <property type="component" value="Unassembled WGS sequence"/>
</dbReference>
<organism evidence="1 2">
    <name type="scientific">Danaus plexippus plexippus</name>
    <dbReference type="NCBI Taxonomy" id="278856"/>
    <lineage>
        <taxon>Eukaryota</taxon>
        <taxon>Metazoa</taxon>
        <taxon>Ecdysozoa</taxon>
        <taxon>Arthropoda</taxon>
        <taxon>Hexapoda</taxon>
        <taxon>Insecta</taxon>
        <taxon>Pterygota</taxon>
        <taxon>Neoptera</taxon>
        <taxon>Endopterygota</taxon>
        <taxon>Lepidoptera</taxon>
        <taxon>Glossata</taxon>
        <taxon>Ditrysia</taxon>
        <taxon>Papilionoidea</taxon>
        <taxon>Nymphalidae</taxon>
        <taxon>Danainae</taxon>
        <taxon>Danaini</taxon>
        <taxon>Danaina</taxon>
        <taxon>Danaus</taxon>
        <taxon>Danaus</taxon>
    </lineage>
</organism>
<sequence length="57" mass="6203">MGRRDPQRNPQRNKLPDQASLLATLLAAPLTCVRAALACGRVYNYGGNVPVHKTTNN</sequence>
<name>A0A212EJB7_DANPL</name>
<dbReference type="EMBL" id="AGBW02014495">
    <property type="protein sequence ID" value="OWR41576.1"/>
    <property type="molecule type" value="Genomic_DNA"/>
</dbReference>
<protein>
    <submittedName>
        <fullName evidence="1">Uncharacterized protein</fullName>
    </submittedName>
</protein>
<gene>
    <name evidence="1" type="ORF">KGM_200628</name>
</gene>
<reference evidence="1 2" key="1">
    <citation type="journal article" date="2011" name="Cell">
        <title>The monarch butterfly genome yields insights into long-distance migration.</title>
        <authorList>
            <person name="Zhan S."/>
            <person name="Merlin C."/>
            <person name="Boore J.L."/>
            <person name="Reppert S.M."/>
        </authorList>
    </citation>
    <scope>NUCLEOTIDE SEQUENCE [LARGE SCALE GENOMIC DNA]</scope>
    <source>
        <strain evidence="1">F-2</strain>
    </source>
</reference>
<comment type="caution">
    <text evidence="1">The sequence shown here is derived from an EMBL/GenBank/DDBJ whole genome shotgun (WGS) entry which is preliminary data.</text>
</comment>
<dbReference type="AlphaFoldDB" id="A0A212EJB7"/>
<dbReference type="InParanoid" id="A0A212EJB7"/>